<name>A0A4P5P576_9ENTE</name>
<dbReference type="Proteomes" id="UP000290567">
    <property type="component" value="Unassembled WGS sequence"/>
</dbReference>
<accession>A0A4P5P576</accession>
<dbReference type="EMBL" id="BJCC01000008">
    <property type="protein sequence ID" value="GCF92987.1"/>
    <property type="molecule type" value="Genomic_DNA"/>
</dbReference>
<reference evidence="3" key="1">
    <citation type="submission" date="2019-02" db="EMBL/GenBank/DDBJ databases">
        <title>Draft genome sequence of Enterococcus sp. Gos25-1.</title>
        <authorList>
            <person name="Tanaka N."/>
            <person name="Shiwa Y."/>
            <person name="Fujita N."/>
        </authorList>
    </citation>
    <scope>NUCLEOTIDE SEQUENCE [LARGE SCALE GENOMIC DNA]</scope>
    <source>
        <strain evidence="3">Gos25-1</strain>
    </source>
</reference>
<keyword evidence="2" id="KW-0449">Lipoprotein</keyword>
<dbReference type="AlphaFoldDB" id="A0A4P5P576"/>
<feature type="signal peptide" evidence="1">
    <location>
        <begin position="1"/>
        <end position="22"/>
    </location>
</feature>
<dbReference type="PROSITE" id="PS51257">
    <property type="entry name" value="PROKAR_LIPOPROTEIN"/>
    <property type="match status" value="1"/>
</dbReference>
<keyword evidence="3" id="KW-1185">Reference proteome</keyword>
<evidence type="ECO:0000256" key="1">
    <source>
        <dbReference type="SAM" id="SignalP"/>
    </source>
</evidence>
<protein>
    <submittedName>
        <fullName evidence="2">Lipoprotein</fullName>
    </submittedName>
</protein>
<evidence type="ECO:0000313" key="2">
    <source>
        <dbReference type="EMBL" id="GCF92987.1"/>
    </source>
</evidence>
<keyword evidence="1" id="KW-0732">Signal</keyword>
<feature type="chain" id="PRO_5020271184" evidence="1">
    <location>
        <begin position="23"/>
        <end position="372"/>
    </location>
</feature>
<gene>
    <name evidence="2" type="ORF">NRIC_08780</name>
</gene>
<dbReference type="OrthoDB" id="2199492at2"/>
<sequence length="372" mass="41043">MKKGKIMGAVLLVMIGLSGCGAKPQTEFSEALASQSGQTAGTFSMAIDDLTISGENTADASETAMYNMIANQLKALKMSGDYSVDKKKEALAMDMDIDMLGQKIPLEMILDQKNQKAYVSSNFYQALMNFAGSLSGENIGGAMNDQLKDKYILMDEEELEETLPSKGSGSIGTTGFSDKKLFKEYVETLEGDSFAKKEDTLTHTFTKKELLGYCNYIKENGSKKQKEAVAEMKKTLEDAEKMSVKVAINPKKKTQKMKISTTTENDGKKINLQLTFDTQSKDKGKAVKIPEKNDTITLDELTEQATQEAMNGLGYDTDEYYEELMNNIRQIGGQLDSASVEQLKENNKSLLTDEQYDEFVKLLDEVTAAPAI</sequence>
<dbReference type="RefSeq" id="WP_146621474.1">
    <property type="nucleotide sequence ID" value="NZ_BJCC01000008.1"/>
</dbReference>
<evidence type="ECO:0000313" key="3">
    <source>
        <dbReference type="Proteomes" id="UP000290567"/>
    </source>
</evidence>
<organism evidence="2 3">
    <name type="scientific">Enterococcus florum</name>
    <dbReference type="NCBI Taxonomy" id="2480627"/>
    <lineage>
        <taxon>Bacteria</taxon>
        <taxon>Bacillati</taxon>
        <taxon>Bacillota</taxon>
        <taxon>Bacilli</taxon>
        <taxon>Lactobacillales</taxon>
        <taxon>Enterococcaceae</taxon>
        <taxon>Enterococcus</taxon>
    </lineage>
</organism>
<proteinExistence type="predicted"/>
<comment type="caution">
    <text evidence="2">The sequence shown here is derived from an EMBL/GenBank/DDBJ whole genome shotgun (WGS) entry which is preliminary data.</text>
</comment>